<dbReference type="PANTHER" id="PTHR35535:SF2">
    <property type="entry name" value="DUF306 DOMAIN-CONTAINING PROTEIN"/>
    <property type="match status" value="1"/>
</dbReference>
<dbReference type="STRING" id="661399.AQJ67_41135"/>
<gene>
    <name evidence="2" type="ORF">AQJ67_41135</name>
</gene>
<dbReference type="EMBL" id="LMWY01000062">
    <property type="protein sequence ID" value="KUN92007.1"/>
    <property type="molecule type" value="Genomic_DNA"/>
</dbReference>
<dbReference type="Pfam" id="PF03724">
    <property type="entry name" value="META"/>
    <property type="match status" value="2"/>
</dbReference>
<sequence length="264" mass="27166">MNTLGTLGKDKQRLAAFAALTLIPLAAACGSEDAGSDSVGPGASASVSGAYWAVDEVTVDGKKSAAPADAYLRIADDGEVKGNLGCNNFGADAAFADSHVTFDKVRATEMACEGVPAGFEQTLARTLSDGDLTAEVEGDKLTLTTADGDRVALTKQEAAPLKGTKWNITSPDADGKAHLTFDEKTGHVSGSLGCNKVKAEATVRDGSITLGTASTTRMVCDTSLMKTEKTLLGLFGGTVKYGIDHRNLTLTSTNGERVNATAAE</sequence>
<name>A0A101TGP9_9ACTN</name>
<dbReference type="Proteomes" id="UP000053429">
    <property type="component" value="Unassembled WGS sequence"/>
</dbReference>
<dbReference type="InterPro" id="IPR053147">
    <property type="entry name" value="Hsp_HslJ-like"/>
</dbReference>
<feature type="domain" description="DUF306" evidence="1">
    <location>
        <begin position="45"/>
        <end position="152"/>
    </location>
</feature>
<dbReference type="RefSeq" id="WP_062724721.1">
    <property type="nucleotide sequence ID" value="NZ_KQ948946.1"/>
</dbReference>
<reference evidence="2 3" key="1">
    <citation type="submission" date="2015-10" db="EMBL/GenBank/DDBJ databases">
        <title>Draft genome sequence of Streptomyces caeruleatus NRRL B-24802, type strain for the species Streptomyces caeruleatus.</title>
        <authorList>
            <person name="Ruckert C."/>
            <person name="Winkler A."/>
            <person name="Kalinowski J."/>
            <person name="Kampfer P."/>
            <person name="Glaeser S."/>
        </authorList>
    </citation>
    <scope>NUCLEOTIDE SEQUENCE [LARGE SCALE GENOMIC DNA]</scope>
    <source>
        <strain evidence="2 3">NRRL B-24802</strain>
    </source>
</reference>
<protein>
    <recommendedName>
        <fullName evidence="1">DUF306 domain-containing protein</fullName>
    </recommendedName>
</protein>
<dbReference type="InterPro" id="IPR005184">
    <property type="entry name" value="DUF306_Meta_HslJ"/>
</dbReference>
<feature type="domain" description="DUF306" evidence="1">
    <location>
        <begin position="159"/>
        <end position="258"/>
    </location>
</feature>
<dbReference type="AlphaFoldDB" id="A0A101TGP9"/>
<evidence type="ECO:0000259" key="1">
    <source>
        <dbReference type="Pfam" id="PF03724"/>
    </source>
</evidence>
<accession>A0A101TGP9</accession>
<dbReference type="Gene3D" id="2.40.128.270">
    <property type="match status" value="2"/>
</dbReference>
<dbReference type="PANTHER" id="PTHR35535">
    <property type="entry name" value="HEAT SHOCK PROTEIN HSLJ"/>
    <property type="match status" value="1"/>
</dbReference>
<keyword evidence="3" id="KW-1185">Reference proteome</keyword>
<organism evidence="2 3">
    <name type="scientific">Streptomyces caeruleatus</name>
    <dbReference type="NCBI Taxonomy" id="661399"/>
    <lineage>
        <taxon>Bacteria</taxon>
        <taxon>Bacillati</taxon>
        <taxon>Actinomycetota</taxon>
        <taxon>Actinomycetes</taxon>
        <taxon>Kitasatosporales</taxon>
        <taxon>Streptomycetaceae</taxon>
        <taxon>Streptomyces</taxon>
    </lineage>
</organism>
<dbReference type="InterPro" id="IPR038670">
    <property type="entry name" value="HslJ-like_sf"/>
</dbReference>
<evidence type="ECO:0000313" key="2">
    <source>
        <dbReference type="EMBL" id="KUN92007.1"/>
    </source>
</evidence>
<dbReference type="OrthoDB" id="4733425at2"/>
<comment type="caution">
    <text evidence="2">The sequence shown here is derived from an EMBL/GenBank/DDBJ whole genome shotgun (WGS) entry which is preliminary data.</text>
</comment>
<evidence type="ECO:0000313" key="3">
    <source>
        <dbReference type="Proteomes" id="UP000053429"/>
    </source>
</evidence>
<proteinExistence type="predicted"/>